<reference evidence="1" key="1">
    <citation type="submission" date="2020-08" db="EMBL/GenBank/DDBJ databases">
        <title>Multicomponent nature underlies the extraordinary mechanical properties of spider dragline silk.</title>
        <authorList>
            <person name="Kono N."/>
            <person name="Nakamura H."/>
            <person name="Mori M."/>
            <person name="Yoshida Y."/>
            <person name="Ohtoshi R."/>
            <person name="Malay A.D."/>
            <person name="Moran D.A.P."/>
            <person name="Tomita M."/>
            <person name="Numata K."/>
            <person name="Arakawa K."/>
        </authorList>
    </citation>
    <scope>NUCLEOTIDE SEQUENCE</scope>
</reference>
<name>A0A8X6YAA9_9ARAC</name>
<evidence type="ECO:0000313" key="1">
    <source>
        <dbReference type="EMBL" id="GFY68588.1"/>
    </source>
</evidence>
<protein>
    <submittedName>
        <fullName evidence="1">Uncharacterized protein</fullName>
    </submittedName>
</protein>
<dbReference type="EMBL" id="BMAV01017135">
    <property type="protein sequence ID" value="GFY68588.1"/>
    <property type="molecule type" value="Genomic_DNA"/>
</dbReference>
<organism evidence="1 2">
    <name type="scientific">Trichonephila inaurata madagascariensis</name>
    <dbReference type="NCBI Taxonomy" id="2747483"/>
    <lineage>
        <taxon>Eukaryota</taxon>
        <taxon>Metazoa</taxon>
        <taxon>Ecdysozoa</taxon>
        <taxon>Arthropoda</taxon>
        <taxon>Chelicerata</taxon>
        <taxon>Arachnida</taxon>
        <taxon>Araneae</taxon>
        <taxon>Araneomorphae</taxon>
        <taxon>Entelegynae</taxon>
        <taxon>Araneoidea</taxon>
        <taxon>Nephilidae</taxon>
        <taxon>Trichonephila</taxon>
        <taxon>Trichonephila inaurata</taxon>
    </lineage>
</organism>
<gene>
    <name evidence="1" type="ORF">TNIN_355051</name>
</gene>
<comment type="caution">
    <text evidence="1">The sequence shown here is derived from an EMBL/GenBank/DDBJ whole genome shotgun (WGS) entry which is preliminary data.</text>
</comment>
<sequence>MLPDVAAFFFCRCWTTKGRCCLALHLLMSPLVAVRVRKLLGREELGDRKPSQFLGHLRSLAGDIGIKPTLLHSLLLQRLPLHVPAILQGQSTLEPDQMADMAYRILEVPLLTSIPSVNYQSHGCSNISQRFGDIRITGERVEDLAK</sequence>
<dbReference type="PANTHER" id="PTHR33327:SF3">
    <property type="entry name" value="RNA-DIRECTED DNA POLYMERASE"/>
    <property type="match status" value="1"/>
</dbReference>
<evidence type="ECO:0000313" key="2">
    <source>
        <dbReference type="Proteomes" id="UP000886998"/>
    </source>
</evidence>
<dbReference type="AlphaFoldDB" id="A0A8X6YAA9"/>
<dbReference type="PANTHER" id="PTHR33327">
    <property type="entry name" value="ENDONUCLEASE"/>
    <property type="match status" value="1"/>
</dbReference>
<dbReference type="Proteomes" id="UP000886998">
    <property type="component" value="Unassembled WGS sequence"/>
</dbReference>
<keyword evidence="2" id="KW-1185">Reference proteome</keyword>
<accession>A0A8X6YAA9</accession>
<proteinExistence type="predicted"/>